<feature type="non-terminal residue" evidence="2">
    <location>
        <position position="1"/>
    </location>
</feature>
<protein>
    <submittedName>
        <fullName evidence="2">Uncharacterized protein</fullName>
    </submittedName>
</protein>
<dbReference type="AlphaFoldDB" id="A0A0C2XGI2"/>
<name>A0A0C2XGI2_AMAMK</name>
<proteinExistence type="predicted"/>
<dbReference type="Proteomes" id="UP000054549">
    <property type="component" value="Unassembled WGS sequence"/>
</dbReference>
<keyword evidence="1" id="KW-0175">Coiled coil</keyword>
<organism evidence="2 3">
    <name type="scientific">Amanita muscaria (strain Koide BX008)</name>
    <dbReference type="NCBI Taxonomy" id="946122"/>
    <lineage>
        <taxon>Eukaryota</taxon>
        <taxon>Fungi</taxon>
        <taxon>Dikarya</taxon>
        <taxon>Basidiomycota</taxon>
        <taxon>Agaricomycotina</taxon>
        <taxon>Agaricomycetes</taxon>
        <taxon>Agaricomycetidae</taxon>
        <taxon>Agaricales</taxon>
        <taxon>Pluteineae</taxon>
        <taxon>Amanitaceae</taxon>
        <taxon>Amanita</taxon>
    </lineage>
</organism>
<feature type="coiled-coil region" evidence="1">
    <location>
        <begin position="26"/>
        <end position="57"/>
    </location>
</feature>
<dbReference type="InParanoid" id="A0A0C2XGI2"/>
<dbReference type="STRING" id="946122.A0A0C2XGI2"/>
<feature type="non-terminal residue" evidence="2">
    <location>
        <position position="126"/>
    </location>
</feature>
<reference evidence="2 3" key="1">
    <citation type="submission" date="2014-04" db="EMBL/GenBank/DDBJ databases">
        <title>Evolutionary Origins and Diversification of the Mycorrhizal Mutualists.</title>
        <authorList>
            <consortium name="DOE Joint Genome Institute"/>
            <consortium name="Mycorrhizal Genomics Consortium"/>
            <person name="Kohler A."/>
            <person name="Kuo A."/>
            <person name="Nagy L.G."/>
            <person name="Floudas D."/>
            <person name="Copeland A."/>
            <person name="Barry K.W."/>
            <person name="Cichocki N."/>
            <person name="Veneault-Fourrey C."/>
            <person name="LaButti K."/>
            <person name="Lindquist E.A."/>
            <person name="Lipzen A."/>
            <person name="Lundell T."/>
            <person name="Morin E."/>
            <person name="Murat C."/>
            <person name="Riley R."/>
            <person name="Ohm R."/>
            <person name="Sun H."/>
            <person name="Tunlid A."/>
            <person name="Henrissat B."/>
            <person name="Grigoriev I.V."/>
            <person name="Hibbett D.S."/>
            <person name="Martin F."/>
        </authorList>
    </citation>
    <scope>NUCLEOTIDE SEQUENCE [LARGE SCALE GENOMIC DNA]</scope>
    <source>
        <strain evidence="2 3">Koide BX008</strain>
    </source>
</reference>
<dbReference type="EMBL" id="KN818230">
    <property type="protein sequence ID" value="KIL67998.1"/>
    <property type="molecule type" value="Genomic_DNA"/>
</dbReference>
<evidence type="ECO:0000313" key="2">
    <source>
        <dbReference type="EMBL" id="KIL67998.1"/>
    </source>
</evidence>
<evidence type="ECO:0000256" key="1">
    <source>
        <dbReference type="SAM" id="Coils"/>
    </source>
</evidence>
<sequence length="126" mass="14501">ETISKLDLSKVGRTNLYHSDEEGRLIDEAICRIKEALQRVQEDKRALTLREKALRSDLDRYLSARAPIKRLPDNVLCNIFELLCQDELPAAIPLLCIPPQITISHVCSTWRQLMLDTPAFWCSIRL</sequence>
<accession>A0A0C2XGI2</accession>
<dbReference type="Gene3D" id="1.20.1280.50">
    <property type="match status" value="1"/>
</dbReference>
<dbReference type="OrthoDB" id="3365698at2759"/>
<keyword evidence="3" id="KW-1185">Reference proteome</keyword>
<dbReference type="HOGENOM" id="CLU_018544_3_3_1"/>
<gene>
    <name evidence="2" type="ORF">M378DRAFT_42834</name>
</gene>
<evidence type="ECO:0000313" key="3">
    <source>
        <dbReference type="Proteomes" id="UP000054549"/>
    </source>
</evidence>